<dbReference type="Pfam" id="PF00067">
    <property type="entry name" value="p450"/>
    <property type="match status" value="1"/>
</dbReference>
<dbReference type="Proteomes" id="UP000549394">
    <property type="component" value="Unassembled WGS sequence"/>
</dbReference>
<dbReference type="FunFam" id="2.60.120.260:FF:000006">
    <property type="entry name" value="Proprotein convertase subtilisin/kexin type 5"/>
    <property type="match status" value="1"/>
</dbReference>
<dbReference type="OrthoDB" id="300641at2759"/>
<dbReference type="Gene3D" id="2.60.120.260">
    <property type="entry name" value="Galactose-binding domain-like"/>
    <property type="match status" value="1"/>
</dbReference>
<dbReference type="PROSITE" id="PS00136">
    <property type="entry name" value="SUBTILASE_ASP"/>
    <property type="match status" value="1"/>
</dbReference>
<dbReference type="GO" id="GO:0020037">
    <property type="term" value="F:heme binding"/>
    <property type="evidence" value="ECO:0007669"/>
    <property type="project" value="InterPro"/>
</dbReference>
<reference evidence="14 15" key="1">
    <citation type="submission" date="2020-08" db="EMBL/GenBank/DDBJ databases">
        <authorList>
            <person name="Hejnol A."/>
        </authorList>
    </citation>
    <scope>NUCLEOTIDE SEQUENCE [LARGE SCALE GENOMIC DNA]</scope>
</reference>
<feature type="active site" description="Charge relay system" evidence="11">
    <location>
        <position position="519"/>
    </location>
</feature>
<evidence type="ECO:0000256" key="7">
    <source>
        <dbReference type="ARBA" id="ARBA00022825"/>
    </source>
</evidence>
<comment type="similarity">
    <text evidence="2">Belongs to the cytochrome P450 family.</text>
</comment>
<evidence type="ECO:0000256" key="1">
    <source>
        <dbReference type="ARBA" id="ARBA00005325"/>
    </source>
</evidence>
<keyword evidence="15" id="KW-1185">Reference proteome</keyword>
<dbReference type="Pfam" id="PF00082">
    <property type="entry name" value="Peptidase_S8"/>
    <property type="match status" value="2"/>
</dbReference>
<protein>
    <submittedName>
        <fullName evidence="14">DgyrCDS1797</fullName>
    </submittedName>
</protein>
<keyword evidence="7 11" id="KW-0720">Serine protease</keyword>
<name>A0A7I8V8L5_9ANNE</name>
<dbReference type="SUPFAM" id="SSF57184">
    <property type="entry name" value="Growth factor receptor domain"/>
    <property type="match status" value="2"/>
</dbReference>
<dbReference type="InterPro" id="IPR023827">
    <property type="entry name" value="Peptidase_S8_Asp-AS"/>
</dbReference>
<feature type="active site" description="Charge relay system" evidence="11">
    <location>
        <position position="694"/>
    </location>
</feature>
<keyword evidence="3 11" id="KW-0645">Protease</keyword>
<comment type="similarity">
    <text evidence="1">Belongs to the peptidase S8 family. Furin subfamily.</text>
</comment>
<evidence type="ECO:0000256" key="10">
    <source>
        <dbReference type="ARBA" id="ARBA00023180"/>
    </source>
</evidence>
<dbReference type="InterPro" id="IPR023828">
    <property type="entry name" value="Peptidase_S8_Ser-AS"/>
</dbReference>
<dbReference type="InterPro" id="IPR008979">
    <property type="entry name" value="Galactose-bd-like_sf"/>
</dbReference>
<dbReference type="InterPro" id="IPR002884">
    <property type="entry name" value="P_dom"/>
</dbReference>
<dbReference type="Gene3D" id="3.40.50.200">
    <property type="entry name" value="Peptidase S8/S53 domain"/>
    <property type="match status" value="2"/>
</dbReference>
<dbReference type="SUPFAM" id="SSF49785">
    <property type="entry name" value="Galactose-binding domain-like"/>
    <property type="match status" value="1"/>
</dbReference>
<dbReference type="PRINTS" id="PR00723">
    <property type="entry name" value="SUBTILISIN"/>
</dbReference>
<feature type="region of interest" description="Disordered" evidence="12">
    <location>
        <begin position="88"/>
        <end position="116"/>
    </location>
</feature>
<evidence type="ECO:0000313" key="14">
    <source>
        <dbReference type="EMBL" id="CAD5112584.1"/>
    </source>
</evidence>
<dbReference type="GO" id="GO:0016485">
    <property type="term" value="P:protein processing"/>
    <property type="evidence" value="ECO:0007669"/>
    <property type="project" value="TreeGrafter"/>
</dbReference>
<dbReference type="AlphaFoldDB" id="A0A7I8V8L5"/>
<dbReference type="PROSITE" id="PS00137">
    <property type="entry name" value="SUBTILASE_HIS"/>
    <property type="match status" value="1"/>
</dbReference>
<dbReference type="InterPro" id="IPR022398">
    <property type="entry name" value="Peptidase_S8_His-AS"/>
</dbReference>
<evidence type="ECO:0000256" key="2">
    <source>
        <dbReference type="ARBA" id="ARBA00010617"/>
    </source>
</evidence>
<dbReference type="PROSITE" id="PS51829">
    <property type="entry name" value="P_HOMO_B"/>
    <property type="match status" value="1"/>
</dbReference>
<keyword evidence="5" id="KW-0732">Signal</keyword>
<dbReference type="InterPro" id="IPR006212">
    <property type="entry name" value="Furin_repeat"/>
</dbReference>
<keyword evidence="6 11" id="KW-0378">Hydrolase</keyword>
<dbReference type="GO" id="GO:0005802">
    <property type="term" value="C:trans-Golgi network"/>
    <property type="evidence" value="ECO:0007669"/>
    <property type="project" value="TreeGrafter"/>
</dbReference>
<comment type="caution">
    <text evidence="14">The sequence shown here is derived from an EMBL/GenBank/DDBJ whole genome shotgun (WGS) entry which is preliminary data.</text>
</comment>
<keyword evidence="9" id="KW-1015">Disulfide bond</keyword>
<dbReference type="PROSITE" id="PS51892">
    <property type="entry name" value="SUBTILASE"/>
    <property type="match status" value="1"/>
</dbReference>
<dbReference type="PROSITE" id="PS00138">
    <property type="entry name" value="SUBTILASE_SER"/>
    <property type="match status" value="1"/>
</dbReference>
<dbReference type="InterPro" id="IPR034182">
    <property type="entry name" value="Kexin/furin"/>
</dbReference>
<organism evidence="14 15">
    <name type="scientific">Dimorphilus gyrociliatus</name>
    <dbReference type="NCBI Taxonomy" id="2664684"/>
    <lineage>
        <taxon>Eukaryota</taxon>
        <taxon>Metazoa</taxon>
        <taxon>Spiralia</taxon>
        <taxon>Lophotrochozoa</taxon>
        <taxon>Annelida</taxon>
        <taxon>Polychaeta</taxon>
        <taxon>Polychaeta incertae sedis</taxon>
        <taxon>Dinophilidae</taxon>
        <taxon>Dimorphilus</taxon>
    </lineage>
</organism>
<feature type="active site" description="Charge relay system" evidence="11">
    <location>
        <position position="78"/>
    </location>
</feature>
<dbReference type="FunFam" id="3.40.50.200:FF:000021">
    <property type="entry name" value="Proprotein convertase subtilisin/kexin type 5a"/>
    <property type="match status" value="1"/>
</dbReference>
<dbReference type="GO" id="GO:0005506">
    <property type="term" value="F:iron ion binding"/>
    <property type="evidence" value="ECO:0007669"/>
    <property type="project" value="InterPro"/>
</dbReference>
<evidence type="ECO:0000256" key="3">
    <source>
        <dbReference type="ARBA" id="ARBA00022670"/>
    </source>
</evidence>
<dbReference type="Pfam" id="PF01483">
    <property type="entry name" value="P_proprotein"/>
    <property type="match status" value="1"/>
</dbReference>
<evidence type="ECO:0000259" key="13">
    <source>
        <dbReference type="PROSITE" id="PS51829"/>
    </source>
</evidence>
<dbReference type="InterPro" id="IPR001128">
    <property type="entry name" value="Cyt_P450"/>
</dbReference>
<proteinExistence type="inferred from homology"/>
<dbReference type="CDD" id="cd00064">
    <property type="entry name" value="FU"/>
    <property type="match status" value="3"/>
</dbReference>
<dbReference type="SUPFAM" id="SSF48264">
    <property type="entry name" value="Cytochrome P450"/>
    <property type="match status" value="1"/>
</dbReference>
<dbReference type="InterPro" id="IPR009030">
    <property type="entry name" value="Growth_fac_rcpt_cys_sf"/>
</dbReference>
<evidence type="ECO:0000313" key="15">
    <source>
        <dbReference type="Proteomes" id="UP000549394"/>
    </source>
</evidence>
<evidence type="ECO:0000256" key="9">
    <source>
        <dbReference type="ARBA" id="ARBA00023157"/>
    </source>
</evidence>
<feature type="compositionally biased region" description="Basic and acidic residues" evidence="12">
    <location>
        <begin position="101"/>
        <end position="113"/>
    </location>
</feature>
<keyword evidence="8" id="KW-0865">Zymogen</keyword>
<dbReference type="GO" id="GO:0004252">
    <property type="term" value="F:serine-type endopeptidase activity"/>
    <property type="evidence" value="ECO:0007669"/>
    <property type="project" value="UniProtKB-UniRule"/>
</dbReference>
<gene>
    <name evidence="14" type="ORF">DGYR_LOCUS1699</name>
</gene>
<dbReference type="InterPro" id="IPR000209">
    <property type="entry name" value="Peptidase_S8/S53_dom"/>
</dbReference>
<sequence>MWAKNRLKTDKSVTWAEQQYVKKRVRRTDKQLDNFNDELWSKMWYLRGGAEPGNYDMGVREAWARGYTGRGVVVTILDDGIEHNHTDLINNYDPRASSDLNSHDSDPMPRYDETNENSTSYLKTLRVKAGPFGWPIVGNIFQIRSDPLGVLTGWWYKYGDIYSVKLGMNKVTIINGYHAIKRASLNRNLSSRPPLPIYNDYLTGSLSFDIYGDRLIQKRRHSLSLLKDRRNIVGEAATDYVDRLVEEWNLSGVVDPVDGIIKTVANVLFAVFYNKCKEGDVKQHLLNILLSPNASTELFALGNQPTFLSFLPQPAKKNAEIRSRMNKLVDAVFDCALEYGMTDFLFELDRIGMMKNVAEFLSAGVETSSSTILWLLLFIAEREDIQKMIYTEICRVSSNDEETFETIYEKRNEMPLTEACIAEVLRKFPPAAKAFKLRLKTPVPFALPHYCIEDTALKGVSLSKGNIVILNLWSIGEDTAVWGQDAKLPNPFRFITNEGKFDSNLARKVSAFGFGHRRHGTRCAGEVAAQANNTKCNVGIAYNAKIGGIRMLDGDVSDYVEAESLSHRQNHIDIYSASWGPDDNGKVVDGPARLAKEAFIQGIVKGRNGRGSIYVWASGNGGVADDSCNCDGYTNSIFTLSISSATVHGIKPWYLEECSSTIATTYSSGDNTLDPKILTTDLRDRCTDGHSGTSASAPIAAGICALALEANPDLTWRDMQHIVIVTADPDPLQDGDFITNGVGRKVSLKYGYGLMNANSVVKLAEKWTTVPEQHICVLPRLEINKEISSWGVRISVKSNACIGKADEEIRFIEHVQAKVSLSYSRRGDIRLHLKSPSGTNSTLLPSRKNDIAQGDFHDWPFMSVHYWGEQAVGDWVLTIENAGSLESNSGVIRSLQLIIFGTDTDPYKPVKRASIVSLFKERRSTSTTSSSARLKGCHPQCSPAMGCLGTSAADCIKCRNLKMGGGRQECVAKCPHGTYKSKDNICLHCAGSCQTCHGPTIYDCIVCAHPLIKYKDNACRHGCSRSSAPKNDVCTPCPKNCTRCHWVGEDAICDSCRIKKLLFNGNCIDSCPSGFGPVVTTCQKCQDNCIHCKGGLCYVCRDGYILKQSDRCVKDRICPKGFYKASNNTYVL</sequence>
<evidence type="ECO:0000256" key="11">
    <source>
        <dbReference type="PROSITE-ProRule" id="PRU01240"/>
    </source>
</evidence>
<dbReference type="GO" id="GO:0000139">
    <property type="term" value="C:Golgi membrane"/>
    <property type="evidence" value="ECO:0007669"/>
    <property type="project" value="TreeGrafter"/>
</dbReference>
<evidence type="ECO:0000256" key="6">
    <source>
        <dbReference type="ARBA" id="ARBA00022801"/>
    </source>
</evidence>
<evidence type="ECO:0000256" key="5">
    <source>
        <dbReference type="ARBA" id="ARBA00022729"/>
    </source>
</evidence>
<dbReference type="GO" id="GO:0004497">
    <property type="term" value="F:monooxygenase activity"/>
    <property type="evidence" value="ECO:0007669"/>
    <property type="project" value="InterPro"/>
</dbReference>
<keyword evidence="4" id="KW-0165">Cleavage on pair of basic residues</keyword>
<evidence type="ECO:0000256" key="8">
    <source>
        <dbReference type="ARBA" id="ARBA00023145"/>
    </source>
</evidence>
<keyword evidence="10" id="KW-0325">Glycoprotein</keyword>
<dbReference type="GO" id="GO:0016705">
    <property type="term" value="F:oxidoreductase activity, acting on paired donors, with incorporation or reduction of molecular oxygen"/>
    <property type="evidence" value="ECO:0007669"/>
    <property type="project" value="InterPro"/>
</dbReference>
<dbReference type="CDD" id="cd04059">
    <property type="entry name" value="Peptidases_S8_Protein_convertases_Kexins_Furin-like"/>
    <property type="match status" value="1"/>
</dbReference>
<dbReference type="SUPFAM" id="SSF52743">
    <property type="entry name" value="Subtilisin-like"/>
    <property type="match status" value="1"/>
</dbReference>
<dbReference type="Gene3D" id="1.10.630.10">
    <property type="entry name" value="Cytochrome P450"/>
    <property type="match status" value="1"/>
</dbReference>
<dbReference type="InterPro" id="IPR036396">
    <property type="entry name" value="Cyt_P450_sf"/>
</dbReference>
<dbReference type="PANTHER" id="PTHR42884">
    <property type="entry name" value="PROPROTEIN CONVERTASE SUBTILISIN/KEXIN-RELATED"/>
    <property type="match status" value="1"/>
</dbReference>
<dbReference type="InterPro" id="IPR036852">
    <property type="entry name" value="Peptidase_S8/S53_dom_sf"/>
</dbReference>
<evidence type="ECO:0000256" key="12">
    <source>
        <dbReference type="SAM" id="MobiDB-lite"/>
    </source>
</evidence>
<dbReference type="EMBL" id="CAJFCJ010000002">
    <property type="protein sequence ID" value="CAD5112584.1"/>
    <property type="molecule type" value="Genomic_DNA"/>
</dbReference>
<dbReference type="Gene3D" id="2.10.220.10">
    <property type="entry name" value="Hormone Receptor, Insulin-like Growth Factor Receptor 1, Chain A, domain 2"/>
    <property type="match status" value="3"/>
</dbReference>
<feature type="domain" description="P/Homo B" evidence="13">
    <location>
        <begin position="769"/>
        <end position="905"/>
    </location>
</feature>
<accession>A0A7I8V8L5</accession>
<dbReference type="SMART" id="SM00261">
    <property type="entry name" value="FU"/>
    <property type="match status" value="4"/>
</dbReference>
<dbReference type="PANTHER" id="PTHR42884:SF23">
    <property type="entry name" value="FURIN-LIKE PROTEASE 2"/>
    <property type="match status" value="1"/>
</dbReference>
<dbReference type="InterPro" id="IPR015500">
    <property type="entry name" value="Peptidase_S8_subtilisin-rel"/>
</dbReference>
<evidence type="ECO:0000256" key="4">
    <source>
        <dbReference type="ARBA" id="ARBA00022685"/>
    </source>
</evidence>